<dbReference type="WBParaSite" id="TREG1_128100.1">
    <property type="protein sequence ID" value="TREG1_128100.1"/>
    <property type="gene ID" value="TREG1_128100"/>
</dbReference>
<name>A0AA85J3T5_TRIRE</name>
<dbReference type="AlphaFoldDB" id="A0AA85J3T5"/>
<feature type="region of interest" description="Disordered" evidence="1">
    <location>
        <begin position="565"/>
        <end position="587"/>
    </location>
</feature>
<evidence type="ECO:0000313" key="4">
    <source>
        <dbReference type="WBParaSite" id="TREG1_128100.2"/>
    </source>
</evidence>
<organism evidence="2 5">
    <name type="scientific">Trichobilharzia regenti</name>
    <name type="common">Nasal bird schistosome</name>
    <dbReference type="NCBI Taxonomy" id="157069"/>
    <lineage>
        <taxon>Eukaryota</taxon>
        <taxon>Metazoa</taxon>
        <taxon>Spiralia</taxon>
        <taxon>Lophotrochozoa</taxon>
        <taxon>Platyhelminthes</taxon>
        <taxon>Trematoda</taxon>
        <taxon>Digenea</taxon>
        <taxon>Strigeidida</taxon>
        <taxon>Schistosomatoidea</taxon>
        <taxon>Schistosomatidae</taxon>
        <taxon>Trichobilharzia</taxon>
    </lineage>
</organism>
<sequence>MEQRIKNAVKRLDQLDQRLDDYKPLLEQNVLNAEFEIRANFKNLIELLSKRQSHLLIQLHNISKEKSLLIESNKQKIESLKSLLLQSCLSRSEYDAKINEYLRKAESISLTTDFTPFITFSRENVQLHEFISTFGRLTCRYSGHFADPNKPSICLPRAFEEEDDCCGENNDTRIDYLKHYSAVFNRVKQQQQPEHQQPPSQQNQQCACHDPAVKQWLSLIEHKCKSNRTYDMMSDMYSGKDNNNNNKNSGSTVNTPSLQSNNYSLCDSIFSRKTSSLHNFEVNPSSSAAQSTVHAPCYRPDTTTTGVPNWLKLLDRQQIAEILSYHKGIHECMDGLKSPDDYLDKSASESFDILTNSSQNMSSLKDWLFCDPAELRDMPGLSTNHTRHNEDYYHASVVPSSSSLANNNRSWLIPDNMPSAVVNTKMSTLSINNHQPVRELFPEHLIKPGPIDLSRWLVKKQSSSPVPVPVPSTLATSATLMKYEVEEEQEQEDSMNTQILSQCDNNNDMQISDTDKCCRSVELTTTGQFCPMYGVCQGGPGGPTCCGGAGGGCPLTNKTSMNTTISQQEENQTVSQEGVTESSSLPVSQPMLVSSTTAMAALATATATNTLLIIAELQRIANTDMKQWIRNSSPSSSPSSSSSPDTDCDTCMDCSRHDEPQQQNSLAPMPQSIKCDNDDMQIDSDVIDDKLDDNVAASDRYGPLPSTTESNKESFSPLKSSMPSSVSTSSATGAYYEKWLIPGV</sequence>
<dbReference type="WBParaSite" id="TREG1_128100.3">
    <property type="protein sequence ID" value="TREG1_128100.3"/>
    <property type="gene ID" value="TREG1_128100"/>
</dbReference>
<keyword evidence="2" id="KW-1185">Reference proteome</keyword>
<feature type="region of interest" description="Disordered" evidence="1">
    <location>
        <begin position="236"/>
        <end position="257"/>
    </location>
</feature>
<reference evidence="2" key="1">
    <citation type="submission" date="2022-06" db="EMBL/GenBank/DDBJ databases">
        <authorList>
            <person name="Berger JAMES D."/>
            <person name="Berger JAMES D."/>
        </authorList>
    </citation>
    <scope>NUCLEOTIDE SEQUENCE [LARGE SCALE GENOMIC DNA]</scope>
</reference>
<feature type="region of interest" description="Disordered" evidence="1">
    <location>
        <begin position="696"/>
        <end position="730"/>
    </location>
</feature>
<dbReference type="WBParaSite" id="TREG1_128100.4">
    <property type="protein sequence ID" value="TREG1_128100.4"/>
    <property type="gene ID" value="TREG1_128100"/>
</dbReference>
<dbReference type="Proteomes" id="UP000050795">
    <property type="component" value="Unassembled WGS sequence"/>
</dbReference>
<proteinExistence type="predicted"/>
<protein>
    <submittedName>
        <fullName evidence="3 4">Uncharacterized protein</fullName>
    </submittedName>
</protein>
<feature type="region of interest" description="Disordered" evidence="1">
    <location>
        <begin position="629"/>
        <end position="678"/>
    </location>
</feature>
<evidence type="ECO:0000313" key="3">
    <source>
        <dbReference type="WBParaSite" id="TREG1_128100.1"/>
    </source>
</evidence>
<accession>A0AA85J3T5</accession>
<evidence type="ECO:0000256" key="1">
    <source>
        <dbReference type="SAM" id="MobiDB-lite"/>
    </source>
</evidence>
<feature type="compositionally biased region" description="Low complexity" evidence="1">
    <location>
        <begin position="632"/>
        <end position="644"/>
    </location>
</feature>
<dbReference type="WBParaSite" id="TREG1_128100.2">
    <property type="protein sequence ID" value="TREG1_128100.2"/>
    <property type="gene ID" value="TREG1_128100"/>
</dbReference>
<evidence type="ECO:0000313" key="2">
    <source>
        <dbReference type="Proteomes" id="UP000050795"/>
    </source>
</evidence>
<feature type="compositionally biased region" description="Low complexity" evidence="1">
    <location>
        <begin position="714"/>
        <end position="730"/>
    </location>
</feature>
<evidence type="ECO:0000313" key="5">
    <source>
        <dbReference type="WBParaSite" id="TREG1_128100.3"/>
    </source>
</evidence>
<reference evidence="3 4" key="2">
    <citation type="submission" date="2023-11" db="UniProtKB">
        <authorList>
            <consortium name="WormBaseParasite"/>
        </authorList>
    </citation>
    <scope>IDENTIFICATION</scope>
</reference>